<evidence type="ECO:0000313" key="4">
    <source>
        <dbReference type="Proteomes" id="UP000015100"/>
    </source>
</evidence>
<gene>
    <name evidence="3" type="ORF">H072_6869</name>
</gene>
<evidence type="ECO:0000256" key="1">
    <source>
        <dbReference type="ARBA" id="ARBA00023054"/>
    </source>
</evidence>
<feature type="coiled-coil region" evidence="2">
    <location>
        <begin position="1"/>
        <end position="154"/>
    </location>
</feature>
<evidence type="ECO:0000313" key="3">
    <source>
        <dbReference type="EMBL" id="EPS39343.1"/>
    </source>
</evidence>
<proteinExistence type="predicted"/>
<dbReference type="EMBL" id="AQGS01000474">
    <property type="protein sequence ID" value="EPS39343.1"/>
    <property type="molecule type" value="Genomic_DNA"/>
</dbReference>
<dbReference type="GO" id="GO:0003786">
    <property type="term" value="F:actin lateral binding"/>
    <property type="evidence" value="ECO:0007669"/>
    <property type="project" value="EnsemblFungi"/>
</dbReference>
<dbReference type="GO" id="GO:1902404">
    <property type="term" value="P:mitotic actomyosin contractile ring contraction"/>
    <property type="evidence" value="ECO:0007669"/>
    <property type="project" value="EnsemblFungi"/>
</dbReference>
<dbReference type="AlphaFoldDB" id="S8BJ98"/>
<dbReference type="GO" id="GO:0032220">
    <property type="term" value="P:plasma membrane fusion involved in cytogamy"/>
    <property type="evidence" value="ECO:0007669"/>
    <property type="project" value="EnsemblFungi"/>
</dbReference>
<name>S8BJ98_DACHA</name>
<keyword evidence="1 2" id="KW-0175">Coiled coil</keyword>
<comment type="caution">
    <text evidence="3">The sequence shown here is derived from an EMBL/GenBank/DDBJ whole genome shotgun (WGS) entry which is preliminary data.</text>
</comment>
<dbReference type="GO" id="GO:1990819">
    <property type="term" value="C:mating projection actin fusion focus"/>
    <property type="evidence" value="ECO:0007669"/>
    <property type="project" value="EnsemblFungi"/>
</dbReference>
<reference evidence="3 4" key="1">
    <citation type="journal article" date="2013" name="PLoS Genet.">
        <title>Genomic mechanisms accounting for the adaptation to parasitism in nematode-trapping fungi.</title>
        <authorList>
            <person name="Meerupati T."/>
            <person name="Andersson K.M."/>
            <person name="Friman E."/>
            <person name="Kumar D."/>
            <person name="Tunlid A."/>
            <person name="Ahren D."/>
        </authorList>
    </citation>
    <scope>NUCLEOTIDE SEQUENCE [LARGE SCALE GENOMIC DNA]</scope>
    <source>
        <strain evidence="3 4">CBS 200.50</strain>
    </source>
</reference>
<dbReference type="GO" id="GO:0005884">
    <property type="term" value="C:actin filament"/>
    <property type="evidence" value="ECO:0007669"/>
    <property type="project" value="EnsemblFungi"/>
</dbReference>
<evidence type="ECO:0000256" key="2">
    <source>
        <dbReference type="SAM" id="Coils"/>
    </source>
</evidence>
<dbReference type="SUPFAM" id="SSF57997">
    <property type="entry name" value="Tropomyosin"/>
    <property type="match status" value="1"/>
</dbReference>
<dbReference type="GO" id="GO:0030479">
    <property type="term" value="C:actin cortical patch"/>
    <property type="evidence" value="ECO:0007669"/>
    <property type="project" value="EnsemblFungi"/>
</dbReference>
<sequence>MDRIKEKLNSLSAKVEEKDLKIQELEKKIKDLEADFLSKDQAVSSLTHRNTTLEADVEKLEEQLSAAKKEALEGAQHGTTSDNLQRKVTVLEEETENLEKQLKETVEKLRVTDVKAEHYERKVTAAEADRDLWEQKYEKECQEHKNTKKELDDLAISLEGI</sequence>
<dbReference type="InterPro" id="IPR000533">
    <property type="entry name" value="Tropomyosin"/>
</dbReference>
<dbReference type="GO" id="GO:0044396">
    <property type="term" value="P:actin cortical patch organization"/>
    <property type="evidence" value="ECO:0007669"/>
    <property type="project" value="EnsemblFungi"/>
</dbReference>
<dbReference type="Gene3D" id="1.10.287.1490">
    <property type="match status" value="1"/>
</dbReference>
<evidence type="ECO:0008006" key="5">
    <source>
        <dbReference type="Google" id="ProtNLM"/>
    </source>
</evidence>
<keyword evidence="4" id="KW-1185">Reference proteome</keyword>
<reference evidence="4" key="2">
    <citation type="submission" date="2013-04" db="EMBL/GenBank/DDBJ databases">
        <title>Genomic mechanisms accounting for the adaptation to parasitism in nematode-trapping fungi.</title>
        <authorList>
            <person name="Ahren D.G."/>
        </authorList>
    </citation>
    <scope>NUCLEOTIDE SEQUENCE [LARGE SCALE GENOMIC DNA]</scope>
    <source>
        <strain evidence="4">CBS 200.50</strain>
    </source>
</reference>
<dbReference type="eggNOG" id="KOG1003">
    <property type="taxonomic scope" value="Eukaryota"/>
</dbReference>
<accession>S8BJ98</accession>
<dbReference type="GO" id="GO:0070648">
    <property type="term" value="C:formin-nucleated actin cable"/>
    <property type="evidence" value="ECO:0007669"/>
    <property type="project" value="EnsemblFungi"/>
</dbReference>
<dbReference type="Pfam" id="PF00261">
    <property type="entry name" value="Tropomyosin"/>
    <property type="match status" value="2"/>
</dbReference>
<dbReference type="OMA" id="EQWETKY"/>
<dbReference type="STRING" id="1284197.S8BJ98"/>
<dbReference type="OrthoDB" id="128924at2759"/>
<dbReference type="Proteomes" id="UP000015100">
    <property type="component" value="Unassembled WGS sequence"/>
</dbReference>
<organism evidence="3 4">
    <name type="scientific">Dactylellina haptotyla (strain CBS 200.50)</name>
    <name type="common">Nematode-trapping fungus</name>
    <name type="synonym">Monacrosporium haptotylum</name>
    <dbReference type="NCBI Taxonomy" id="1284197"/>
    <lineage>
        <taxon>Eukaryota</taxon>
        <taxon>Fungi</taxon>
        <taxon>Dikarya</taxon>
        <taxon>Ascomycota</taxon>
        <taxon>Pezizomycotina</taxon>
        <taxon>Orbiliomycetes</taxon>
        <taxon>Orbiliales</taxon>
        <taxon>Orbiliaceae</taxon>
        <taxon>Dactylellina</taxon>
    </lineage>
</organism>
<dbReference type="HOGENOM" id="CLU_104738_0_1_1"/>
<dbReference type="GO" id="GO:0110085">
    <property type="term" value="C:mitotic actomyosin contractile ring"/>
    <property type="evidence" value="ECO:0007669"/>
    <property type="project" value="EnsemblFungi"/>
</dbReference>
<protein>
    <recommendedName>
        <fullName evidence="5">Tropomyosin</fullName>
    </recommendedName>
</protein>
<dbReference type="PANTHER" id="PTHR19269">
    <property type="entry name" value="TROPOMYOSIN"/>
    <property type="match status" value="1"/>
</dbReference>